<protein>
    <recommendedName>
        <fullName evidence="4">PPE family protein</fullName>
    </recommendedName>
</protein>
<dbReference type="InterPro" id="IPR038332">
    <property type="entry name" value="PPE_sf"/>
</dbReference>
<gene>
    <name evidence="2" type="ORF">DFR76_10495</name>
</gene>
<evidence type="ECO:0000313" key="3">
    <source>
        <dbReference type="Proteomes" id="UP000254869"/>
    </source>
</evidence>
<proteinExistence type="predicted"/>
<evidence type="ECO:0000313" key="2">
    <source>
        <dbReference type="EMBL" id="RDI66349.1"/>
    </source>
</evidence>
<evidence type="ECO:0008006" key="4">
    <source>
        <dbReference type="Google" id="ProtNLM"/>
    </source>
</evidence>
<name>A0A370I6K5_9NOCA</name>
<dbReference type="AlphaFoldDB" id="A0A370I6K5"/>
<keyword evidence="3" id="KW-1185">Reference proteome</keyword>
<sequence>MSPAEVDPPYVPDREVFGAFTHQEIWDLVHESLDPAALGRVADTWRRQAELVGEAFRVFADSVNGELARWRGHSREVAQRATREFVDRGLALPDACDTLQRLMEADAEAAQSIRDAIPPPPRPYRPLDDPAAEAVHGGRRRMDYDLAAAAALADARDVLTYVYNPTLPASGDRVPRFAPAPSGGRE</sequence>
<accession>A0A370I6K5</accession>
<dbReference type="Gene3D" id="1.20.1260.20">
    <property type="entry name" value="PPE superfamily"/>
    <property type="match status" value="1"/>
</dbReference>
<feature type="region of interest" description="Disordered" evidence="1">
    <location>
        <begin position="166"/>
        <end position="186"/>
    </location>
</feature>
<organism evidence="2 3">
    <name type="scientific">Nocardia pseudobrasiliensis</name>
    <dbReference type="NCBI Taxonomy" id="45979"/>
    <lineage>
        <taxon>Bacteria</taxon>
        <taxon>Bacillati</taxon>
        <taxon>Actinomycetota</taxon>
        <taxon>Actinomycetes</taxon>
        <taxon>Mycobacteriales</taxon>
        <taxon>Nocardiaceae</taxon>
        <taxon>Nocardia</taxon>
    </lineage>
</organism>
<dbReference type="EMBL" id="QQBC01000004">
    <property type="protein sequence ID" value="RDI66349.1"/>
    <property type="molecule type" value="Genomic_DNA"/>
</dbReference>
<dbReference type="RefSeq" id="WP_067999661.1">
    <property type="nucleotide sequence ID" value="NZ_QQBC01000004.1"/>
</dbReference>
<comment type="caution">
    <text evidence="2">The sequence shown here is derived from an EMBL/GenBank/DDBJ whole genome shotgun (WGS) entry which is preliminary data.</text>
</comment>
<dbReference type="STRING" id="1210086.GCA_001613105_03956"/>
<evidence type="ECO:0000256" key="1">
    <source>
        <dbReference type="SAM" id="MobiDB-lite"/>
    </source>
</evidence>
<reference evidence="2 3" key="1">
    <citation type="submission" date="2018-07" db="EMBL/GenBank/DDBJ databases">
        <title>Genomic Encyclopedia of Type Strains, Phase IV (KMG-IV): sequencing the most valuable type-strain genomes for metagenomic binning, comparative biology and taxonomic classification.</title>
        <authorList>
            <person name="Goeker M."/>
        </authorList>
    </citation>
    <scope>NUCLEOTIDE SEQUENCE [LARGE SCALE GENOMIC DNA]</scope>
    <source>
        <strain evidence="2 3">DSM 44290</strain>
    </source>
</reference>
<dbReference type="Proteomes" id="UP000254869">
    <property type="component" value="Unassembled WGS sequence"/>
</dbReference>